<dbReference type="OrthoDB" id="5377273at2759"/>
<evidence type="ECO:0000256" key="3">
    <source>
        <dbReference type="ARBA" id="ARBA00022989"/>
    </source>
</evidence>
<feature type="compositionally biased region" description="Polar residues" evidence="5">
    <location>
        <begin position="589"/>
        <end position="599"/>
    </location>
</feature>
<feature type="compositionally biased region" description="Polar residues" evidence="5">
    <location>
        <begin position="391"/>
        <end position="402"/>
    </location>
</feature>
<evidence type="ECO:0000259" key="8">
    <source>
        <dbReference type="Pfam" id="PF13886"/>
    </source>
</evidence>
<evidence type="ECO:0000256" key="2">
    <source>
        <dbReference type="ARBA" id="ARBA00022692"/>
    </source>
</evidence>
<feature type="region of interest" description="Disordered" evidence="5">
    <location>
        <begin position="1010"/>
        <end position="1185"/>
    </location>
</feature>
<feature type="compositionally biased region" description="Basic and acidic residues" evidence="5">
    <location>
        <begin position="712"/>
        <end position="737"/>
    </location>
</feature>
<organism evidence="9 10">
    <name type="scientific">Penicillium citrinum</name>
    <dbReference type="NCBI Taxonomy" id="5077"/>
    <lineage>
        <taxon>Eukaryota</taxon>
        <taxon>Fungi</taxon>
        <taxon>Dikarya</taxon>
        <taxon>Ascomycota</taxon>
        <taxon>Pezizomycotina</taxon>
        <taxon>Eurotiomycetes</taxon>
        <taxon>Eurotiomycetidae</taxon>
        <taxon>Eurotiales</taxon>
        <taxon>Aspergillaceae</taxon>
        <taxon>Penicillium</taxon>
    </lineage>
</organism>
<feature type="compositionally biased region" description="Low complexity" evidence="5">
    <location>
        <begin position="936"/>
        <end position="952"/>
    </location>
</feature>
<feature type="compositionally biased region" description="Low complexity" evidence="5">
    <location>
        <begin position="1095"/>
        <end position="1106"/>
    </location>
</feature>
<feature type="compositionally biased region" description="Basic and acidic residues" evidence="5">
    <location>
        <begin position="689"/>
        <end position="705"/>
    </location>
</feature>
<feature type="region of interest" description="Disordered" evidence="5">
    <location>
        <begin position="36"/>
        <end position="69"/>
    </location>
</feature>
<feature type="signal peptide" evidence="7">
    <location>
        <begin position="1"/>
        <end position="21"/>
    </location>
</feature>
<feature type="compositionally biased region" description="Polar residues" evidence="5">
    <location>
        <begin position="663"/>
        <end position="678"/>
    </location>
</feature>
<evidence type="ECO:0000256" key="5">
    <source>
        <dbReference type="SAM" id="MobiDB-lite"/>
    </source>
</evidence>
<dbReference type="Pfam" id="PF13886">
    <property type="entry name" value="TM7S3_TM198"/>
    <property type="match status" value="1"/>
</dbReference>
<feature type="chain" id="PRO_5040732707" description="TM7S3/TM198-like domain-containing protein" evidence="7">
    <location>
        <begin position="22"/>
        <end position="1185"/>
    </location>
</feature>
<evidence type="ECO:0000313" key="9">
    <source>
        <dbReference type="EMBL" id="KAJ5241122.1"/>
    </source>
</evidence>
<comment type="subcellular location">
    <subcellularLocation>
        <location evidence="1">Membrane</location>
        <topology evidence="1">Multi-pass membrane protein</topology>
    </subcellularLocation>
</comment>
<dbReference type="Proteomes" id="UP001147733">
    <property type="component" value="Unassembled WGS sequence"/>
</dbReference>
<feature type="compositionally biased region" description="Basic and acidic residues" evidence="5">
    <location>
        <begin position="758"/>
        <end position="789"/>
    </location>
</feature>
<dbReference type="AlphaFoldDB" id="A0A9W9PDY6"/>
<keyword evidence="2 6" id="KW-0812">Transmembrane</keyword>
<feature type="compositionally biased region" description="Basic and acidic residues" evidence="5">
    <location>
        <begin position="351"/>
        <end position="386"/>
    </location>
</feature>
<feature type="compositionally biased region" description="Basic and acidic residues" evidence="5">
    <location>
        <begin position="427"/>
        <end position="442"/>
    </location>
</feature>
<feature type="compositionally biased region" description="Polar residues" evidence="5">
    <location>
        <begin position="1069"/>
        <end position="1082"/>
    </location>
</feature>
<evidence type="ECO:0000313" key="10">
    <source>
        <dbReference type="Proteomes" id="UP001147733"/>
    </source>
</evidence>
<feature type="domain" description="TM7S3/TM198-like" evidence="8">
    <location>
        <begin position="137"/>
        <end position="340"/>
    </location>
</feature>
<feature type="region of interest" description="Disordered" evidence="5">
    <location>
        <begin position="99"/>
        <end position="118"/>
    </location>
</feature>
<sequence length="1185" mass="129050">MKCSLFFSIFLLFLYCGESIAAPVVEFNRRGTDAVATVNEREEPSATKTDNGPTMTATGATTTTDAKETKDVKTTTAAIAHTGSSTTSDATPIATTVPSLDTSAANSGSSSQNSTKSMYSGGLPIQPELSPALGVGGFLLLVSGAALALIGIRKRWLYISLSTAFLAALGVTVLIEYVMNPPVTNAVQGGYLVAIVVTGAVFGGLALVFKEITEGLCCLLGGFCIGMWLMTVKAGGLVTENGAIVGFIIAFAAGFYCLSFSHYTRSYGSMVCTAFAGATALVLGIDCFSRAGLKEFWLYVWGLNDNMFPLNTNTYPVTRNIRVELAIIIIVTVFGVIAQMRLWKVIKERRATEENSRKEEERKKEEADAEAGRQLEEKNHQERAEWEQMYGNGSTKEPSMTETAVAEDSRRGSDGFNSSNNGTVHSIEMKEMASPDPHRGNTEGENTLDVVDEATSETPEGGEGDQALKAEEDCKNQQDNETTNTHGDAERDSHSIKVSRPATPPPEKAFHVNANARDDESENGAIMGSEAGTPRSKRFSGSSFKNRLSWRSGNGVKVNHQSQSEEALIAHDDATSSVAGVVDDIQTLSSRRSSLASQTRIDEDDSKQESELTMKQLPQKNILEEPSGNNVDFRSDHEVQQADNSPGIASAKDEKDEKHTVISKANVTPKLDQSSVSNEIPVPQTEENETLKEKPETSKEVKGVQRDQTMSEELKKPFNEVQQHDISSKETCPEKQPEASTETTGKRQDTQEPNESEEEKKSQVVAAEKSEDVSATKENEEEPKSDIKSRQKTANTPQPAPVKKLDKPKLDMSTVNRIPAQTSKVIHTFRTNEWAKHLADAETPELEPLEFENEGPMEQPNESARVEEAAAPVNVEELLQTPLNANPRPAVTSPAENLAFSAEEEARRRSRLSMAPIADIPNSKARNSSHRMSGARSPPISRNVSSSSLLPPQNEVHDGFGPLRSPSAPLLTLTTPSNTQDLEKERSESSKWSGPPPLLAVRENMMRNRMSSTSLRYDPWASRSASRLSLGEQGRVVSPPLSIPDEGDEQSPVHDEDNVPLSKRRAMLQRQTMESPSATSLQGFERTWSPPTSPANPGKPAAAMAAWRQSMREDISQRRDPLSLNPASPTSPDRPQSLWGSVQQMKDASSARVGDAIAEGMQRGSMTDLHRQAMRRMQASANRKL</sequence>
<gene>
    <name evidence="9" type="ORF">N7469_002713</name>
</gene>
<comment type="caution">
    <text evidence="9">The sequence shown here is derived from an EMBL/GenBank/DDBJ whole genome shotgun (WGS) entry which is preliminary data.</text>
</comment>
<feature type="compositionally biased region" description="Acidic residues" evidence="5">
    <location>
        <begin position="843"/>
        <end position="855"/>
    </location>
</feature>
<feature type="compositionally biased region" description="Acidic residues" evidence="5">
    <location>
        <begin position="450"/>
        <end position="463"/>
    </location>
</feature>
<feature type="compositionally biased region" description="Polar residues" evidence="5">
    <location>
        <begin position="415"/>
        <end position="424"/>
    </location>
</feature>
<feature type="region of interest" description="Disordered" evidence="5">
    <location>
        <begin position="351"/>
        <end position="563"/>
    </location>
</feature>
<feature type="transmembrane region" description="Helical" evidence="6">
    <location>
        <begin position="191"/>
        <end position="209"/>
    </location>
</feature>
<feature type="region of interest" description="Disordered" evidence="5">
    <location>
        <begin position="884"/>
        <end position="998"/>
    </location>
</feature>
<dbReference type="EMBL" id="JAPQKT010000002">
    <property type="protein sequence ID" value="KAJ5241122.1"/>
    <property type="molecule type" value="Genomic_DNA"/>
</dbReference>
<dbReference type="PANTHER" id="PTHR39469">
    <property type="entry name" value="CHROMOSOME 1, WHOLE GENOME SHOTGUN SEQUENCE"/>
    <property type="match status" value="1"/>
</dbReference>
<proteinExistence type="predicted"/>
<feature type="region of interest" description="Disordered" evidence="5">
    <location>
        <begin position="843"/>
        <end position="869"/>
    </location>
</feature>
<evidence type="ECO:0000256" key="6">
    <source>
        <dbReference type="SAM" id="Phobius"/>
    </source>
</evidence>
<feature type="region of interest" description="Disordered" evidence="5">
    <location>
        <begin position="589"/>
        <end position="817"/>
    </location>
</feature>
<feature type="compositionally biased region" description="Low complexity" evidence="5">
    <location>
        <begin position="54"/>
        <end position="64"/>
    </location>
</feature>
<feature type="compositionally biased region" description="Basic and acidic residues" evidence="5">
    <location>
        <begin position="651"/>
        <end position="660"/>
    </location>
</feature>
<dbReference type="PANTHER" id="PTHR39469:SF1">
    <property type="entry name" value="DUF4203 DOMAIN-CONTAINING PROTEIN"/>
    <property type="match status" value="1"/>
</dbReference>
<feature type="transmembrane region" description="Helical" evidence="6">
    <location>
        <begin position="129"/>
        <end position="150"/>
    </location>
</feature>
<accession>A0A9W9PDY6</accession>
<evidence type="ECO:0000256" key="4">
    <source>
        <dbReference type="ARBA" id="ARBA00023136"/>
    </source>
</evidence>
<keyword evidence="7" id="KW-0732">Signal</keyword>
<feature type="transmembrane region" description="Helical" evidence="6">
    <location>
        <begin position="216"/>
        <end position="236"/>
    </location>
</feature>
<keyword evidence="4 6" id="KW-0472">Membrane</keyword>
<feature type="transmembrane region" description="Helical" evidence="6">
    <location>
        <begin position="157"/>
        <end position="179"/>
    </location>
</feature>
<dbReference type="RefSeq" id="XP_056504127.1">
    <property type="nucleotide sequence ID" value="XM_056641633.1"/>
</dbReference>
<feature type="compositionally biased region" description="Polar residues" evidence="5">
    <location>
        <begin position="1125"/>
        <end position="1147"/>
    </location>
</feature>
<reference evidence="9" key="1">
    <citation type="submission" date="2022-11" db="EMBL/GenBank/DDBJ databases">
        <authorList>
            <person name="Petersen C."/>
        </authorList>
    </citation>
    <scope>NUCLEOTIDE SEQUENCE</scope>
    <source>
        <strain evidence="9">IBT 23319</strain>
    </source>
</reference>
<feature type="compositionally biased region" description="Basic and acidic residues" evidence="5">
    <location>
        <begin position="466"/>
        <end position="478"/>
    </location>
</feature>
<protein>
    <recommendedName>
        <fullName evidence="8">TM7S3/TM198-like domain-containing protein</fullName>
    </recommendedName>
</protein>
<feature type="compositionally biased region" description="Polar residues" evidence="5">
    <location>
        <begin position="539"/>
        <end position="552"/>
    </location>
</feature>
<keyword evidence="10" id="KW-1185">Reference proteome</keyword>
<evidence type="ECO:0000256" key="1">
    <source>
        <dbReference type="ARBA" id="ARBA00004141"/>
    </source>
</evidence>
<reference evidence="9" key="2">
    <citation type="journal article" date="2023" name="IMA Fungus">
        <title>Comparative genomic study of the Penicillium genus elucidates a diverse pangenome and 15 lateral gene transfer events.</title>
        <authorList>
            <person name="Petersen C."/>
            <person name="Sorensen T."/>
            <person name="Nielsen M.R."/>
            <person name="Sondergaard T.E."/>
            <person name="Sorensen J.L."/>
            <person name="Fitzpatrick D.A."/>
            <person name="Frisvad J.C."/>
            <person name="Nielsen K.L."/>
        </authorList>
    </citation>
    <scope>NUCLEOTIDE SEQUENCE</scope>
    <source>
        <strain evidence="9">IBT 23319</strain>
    </source>
</reference>
<feature type="compositionally biased region" description="Basic and acidic residues" evidence="5">
    <location>
        <begin position="1110"/>
        <end position="1121"/>
    </location>
</feature>
<dbReference type="InterPro" id="IPR025256">
    <property type="entry name" value="TM7S3/TM198-like_dom"/>
</dbReference>
<feature type="transmembrane region" description="Helical" evidence="6">
    <location>
        <begin position="242"/>
        <end position="260"/>
    </location>
</feature>
<keyword evidence="3 6" id="KW-1133">Transmembrane helix</keyword>
<feature type="compositionally biased region" description="Low complexity" evidence="5">
    <location>
        <begin position="99"/>
        <end position="117"/>
    </location>
</feature>
<feature type="transmembrane region" description="Helical" evidence="6">
    <location>
        <begin position="325"/>
        <end position="343"/>
    </location>
</feature>
<evidence type="ECO:0000256" key="7">
    <source>
        <dbReference type="SAM" id="SignalP"/>
    </source>
</evidence>
<dbReference type="GO" id="GO:0016020">
    <property type="term" value="C:membrane"/>
    <property type="evidence" value="ECO:0007669"/>
    <property type="project" value="UniProtKB-SubCell"/>
</dbReference>
<dbReference type="GeneID" id="81380800"/>
<name>A0A9W9PDY6_PENCI</name>